<dbReference type="PANTHER" id="PTHR45935:SF15">
    <property type="entry name" value="SCAN BOX DOMAIN-CONTAINING PROTEIN"/>
    <property type="match status" value="1"/>
</dbReference>
<keyword evidence="5" id="KW-1185">Reference proteome</keyword>
<dbReference type="SUPFAM" id="SSF47353">
    <property type="entry name" value="Retrovirus capsid dimerization domain-like"/>
    <property type="match status" value="1"/>
</dbReference>
<dbReference type="Ensembl" id="ENSPCET00000017532.1">
    <property type="protein sequence ID" value="ENSPCEP00000016934.1"/>
    <property type="gene ID" value="ENSPCEG00000013314.1"/>
</dbReference>
<evidence type="ECO:0000259" key="3">
    <source>
        <dbReference type="PROSITE" id="PS50804"/>
    </source>
</evidence>
<reference evidence="4" key="1">
    <citation type="submission" date="2025-08" db="UniProtKB">
        <authorList>
            <consortium name="Ensembl"/>
        </authorList>
    </citation>
    <scope>IDENTIFICATION</scope>
</reference>
<proteinExistence type="predicted"/>
<dbReference type="InterPro" id="IPR003309">
    <property type="entry name" value="SCAN_dom"/>
</dbReference>
<evidence type="ECO:0000256" key="2">
    <source>
        <dbReference type="SAM" id="MobiDB-lite"/>
    </source>
</evidence>
<evidence type="ECO:0000313" key="4">
    <source>
        <dbReference type="Ensembl" id="ENSPCEP00000016934.1"/>
    </source>
</evidence>
<organism evidence="4 5">
    <name type="scientific">Pelusios castaneus</name>
    <name type="common">West African mud turtle</name>
    <dbReference type="NCBI Taxonomy" id="367368"/>
    <lineage>
        <taxon>Eukaryota</taxon>
        <taxon>Metazoa</taxon>
        <taxon>Chordata</taxon>
        <taxon>Craniata</taxon>
        <taxon>Vertebrata</taxon>
        <taxon>Euteleostomi</taxon>
        <taxon>Archelosauria</taxon>
        <taxon>Testudinata</taxon>
        <taxon>Testudines</taxon>
        <taxon>Pleurodira</taxon>
        <taxon>Pelomedusidae</taxon>
        <taxon>Pelusios</taxon>
    </lineage>
</organism>
<sequence length="167" mass="18042">VTQRIREDCWRWLEPDQKTGGQVAEEVALEQFIQVLPPGGKEWVQRHRPKTLAEAVTLTEDYMSAERPGTPARGTGAPQSHPERTNPVCGPAQGGALTPPGDPGKHHGRKERRSPNYRGSRGGAGTRRRLRPGTAGRPDPEECVGTGLSSGNGGNRGRAYPTPRTPV</sequence>
<dbReference type="Gene3D" id="1.10.4020.10">
    <property type="entry name" value="DNA breaking-rejoining enzymes"/>
    <property type="match status" value="1"/>
</dbReference>
<dbReference type="PANTHER" id="PTHR45935">
    <property type="entry name" value="PROTEIN ZBED8-RELATED"/>
    <property type="match status" value="1"/>
</dbReference>
<evidence type="ECO:0000256" key="1">
    <source>
        <dbReference type="ARBA" id="ARBA00023242"/>
    </source>
</evidence>
<accession>A0A8C8SAX2</accession>
<dbReference type="Proteomes" id="UP000694393">
    <property type="component" value="Unplaced"/>
</dbReference>
<evidence type="ECO:0000313" key="5">
    <source>
        <dbReference type="Proteomes" id="UP000694393"/>
    </source>
</evidence>
<name>A0A8C8SAX2_9SAUR</name>
<dbReference type="InterPro" id="IPR038269">
    <property type="entry name" value="SCAN_sf"/>
</dbReference>
<dbReference type="AlphaFoldDB" id="A0A8C8SAX2"/>
<reference evidence="4" key="2">
    <citation type="submission" date="2025-09" db="UniProtKB">
        <authorList>
            <consortium name="Ensembl"/>
        </authorList>
    </citation>
    <scope>IDENTIFICATION</scope>
</reference>
<feature type="domain" description="SCAN box" evidence="3">
    <location>
        <begin position="4"/>
        <end position="61"/>
    </location>
</feature>
<dbReference type="PROSITE" id="PS50804">
    <property type="entry name" value="SCAN_BOX"/>
    <property type="match status" value="1"/>
</dbReference>
<dbReference type="InterPro" id="IPR050916">
    <property type="entry name" value="SCAN-C2H2_zinc_finger"/>
</dbReference>
<dbReference type="SMART" id="SM00431">
    <property type="entry name" value="SCAN"/>
    <property type="match status" value="1"/>
</dbReference>
<keyword evidence="1" id="KW-0539">Nucleus</keyword>
<feature type="region of interest" description="Disordered" evidence="2">
    <location>
        <begin position="58"/>
        <end position="167"/>
    </location>
</feature>
<dbReference type="Pfam" id="PF02023">
    <property type="entry name" value="SCAN"/>
    <property type="match status" value="1"/>
</dbReference>
<protein>
    <recommendedName>
        <fullName evidence="3">SCAN box domain-containing protein</fullName>
    </recommendedName>
</protein>